<evidence type="ECO:0000256" key="1">
    <source>
        <dbReference type="SAM" id="MobiDB-lite"/>
    </source>
</evidence>
<dbReference type="InterPro" id="IPR009003">
    <property type="entry name" value="Peptidase_S1_PA"/>
</dbReference>
<evidence type="ECO:0000256" key="3">
    <source>
        <dbReference type="SAM" id="SignalP"/>
    </source>
</evidence>
<dbReference type="Gene3D" id="2.40.10.10">
    <property type="entry name" value="Trypsin-like serine proteases"/>
    <property type="match status" value="2"/>
</dbReference>
<dbReference type="SUPFAM" id="SSF50494">
    <property type="entry name" value="Trypsin-like serine proteases"/>
    <property type="match status" value="1"/>
</dbReference>
<keyword evidence="2" id="KW-1133">Transmembrane helix</keyword>
<dbReference type="InterPro" id="IPR043504">
    <property type="entry name" value="Peptidase_S1_PA_chymotrypsin"/>
</dbReference>
<evidence type="ECO:0000313" key="5">
    <source>
        <dbReference type="Proteomes" id="UP000469185"/>
    </source>
</evidence>
<evidence type="ECO:0000256" key="2">
    <source>
        <dbReference type="SAM" id="Phobius"/>
    </source>
</evidence>
<dbReference type="PROSITE" id="PS00134">
    <property type="entry name" value="TRYPSIN_HIS"/>
    <property type="match status" value="1"/>
</dbReference>
<feature type="compositionally biased region" description="Low complexity" evidence="1">
    <location>
        <begin position="233"/>
        <end position="244"/>
    </location>
</feature>
<evidence type="ECO:0000313" key="4">
    <source>
        <dbReference type="EMBL" id="NED97274.1"/>
    </source>
</evidence>
<gene>
    <name evidence="4" type="ORF">G1H11_18405</name>
</gene>
<name>A0A6N9YQN2_9ACTN</name>
<feature type="compositionally biased region" description="Acidic residues" evidence="1">
    <location>
        <begin position="245"/>
        <end position="264"/>
    </location>
</feature>
<keyword evidence="3" id="KW-0732">Signal</keyword>
<dbReference type="EMBL" id="JAAGOB010000010">
    <property type="protein sequence ID" value="NED97274.1"/>
    <property type="molecule type" value="Genomic_DNA"/>
</dbReference>
<dbReference type="Gene3D" id="3.30.300.50">
    <property type="match status" value="1"/>
</dbReference>
<feature type="chain" id="PRO_5039605671" evidence="3">
    <location>
        <begin position="27"/>
        <end position="783"/>
    </location>
</feature>
<feature type="signal peptide" evidence="3">
    <location>
        <begin position="1"/>
        <end position="26"/>
    </location>
</feature>
<feature type="region of interest" description="Disordered" evidence="1">
    <location>
        <begin position="227"/>
        <end position="285"/>
    </location>
</feature>
<feature type="region of interest" description="Disordered" evidence="1">
    <location>
        <begin position="671"/>
        <end position="698"/>
    </location>
</feature>
<dbReference type="RefSeq" id="WP_163820050.1">
    <property type="nucleotide sequence ID" value="NZ_JAAGOB010000010.1"/>
</dbReference>
<dbReference type="GO" id="GO:0006508">
    <property type="term" value="P:proteolysis"/>
    <property type="evidence" value="ECO:0007669"/>
    <property type="project" value="InterPro"/>
</dbReference>
<dbReference type="NCBIfam" id="TIGR01167">
    <property type="entry name" value="LPXTG_anchor"/>
    <property type="match status" value="1"/>
</dbReference>
<organism evidence="4 5">
    <name type="scientific">Phytoactinopolyspora alkaliphila</name>
    <dbReference type="NCBI Taxonomy" id="1783498"/>
    <lineage>
        <taxon>Bacteria</taxon>
        <taxon>Bacillati</taxon>
        <taxon>Actinomycetota</taxon>
        <taxon>Actinomycetes</taxon>
        <taxon>Jiangellales</taxon>
        <taxon>Jiangellaceae</taxon>
        <taxon>Phytoactinopolyspora</taxon>
    </lineage>
</organism>
<feature type="transmembrane region" description="Helical" evidence="2">
    <location>
        <begin position="755"/>
        <end position="774"/>
    </location>
</feature>
<reference evidence="4 5" key="1">
    <citation type="submission" date="2020-02" db="EMBL/GenBank/DDBJ databases">
        <authorList>
            <person name="Li X.-J."/>
            <person name="Feng X.-M."/>
        </authorList>
    </citation>
    <scope>NUCLEOTIDE SEQUENCE [LARGE SCALE GENOMIC DNA]</scope>
    <source>
        <strain evidence="4 5">CGMCC 4.7225</strain>
    </source>
</reference>
<dbReference type="GO" id="GO:0004252">
    <property type="term" value="F:serine-type endopeptidase activity"/>
    <property type="evidence" value="ECO:0007669"/>
    <property type="project" value="InterPro"/>
</dbReference>
<dbReference type="NCBIfam" id="NF033510">
    <property type="entry name" value="Ca_tandemer"/>
    <property type="match status" value="1"/>
</dbReference>
<dbReference type="InterPro" id="IPR035070">
    <property type="entry name" value="Streptogrisin_prodomain"/>
</dbReference>
<dbReference type="AlphaFoldDB" id="A0A6N9YQN2"/>
<protein>
    <submittedName>
        <fullName evidence="4">LPXTG cell wall anchor domain-containing protein</fullName>
    </submittedName>
</protein>
<keyword evidence="2" id="KW-0812">Transmembrane</keyword>
<keyword evidence="5" id="KW-1185">Reference proteome</keyword>
<comment type="caution">
    <text evidence="4">The sequence shown here is derived from an EMBL/GenBank/DDBJ whole genome shotgun (WGS) entry which is preliminary data.</text>
</comment>
<sequence length="783" mass="80738">MNARATGRRLTLATMASALVTATAVAASASPVPEEPEARPEVEMGEFEPADFTEQAGRLPRDLVVAVERDLDLSPEQYLAQAATARAATDVIASLGDAVSSAWLAGRDLHVVVKDRSDESLAAAAGATVHVGDALTDAATAARSQGRVVYIDRRAEEVVPVEEDLLPVSARSSRAPDPDARSEDDTLRGGFGYWTDDDLYVYECTAAFTGVLANGSSAALTAGHCTEGESGPLDRLTGLLGLSLTDDDGEDDGDGSLTEGDDTGDSPVVENTEHDGEQEDEQDADAGEEALGGFVDGASRYGDGHDTALVAIAASWTVRPEVSAVDDEQAPGEGLEIFDSIPAITGAPACSGGAASGWTCGRILATNTEAPVGDEIVTGFMFDACTVPGDGGAPVVIGNYALGTVSGSTMTDADCAERDRAESSHVALGYALAGAEHSAFALYEDEWSLSIYVGTPEVTAPVEGDVTGQQPTIRGRIDAAAGTTVTVTVGGADPVEAEVRADGRWRAPLEDSLTAGEHSYSVTARHTPTTGGETTVSETVTGSFEVDEVAALVVATPADREATSSTRPRFSGTGEPRARISLKFDDQTTTTVVDDDGAWTVTPREARRAGRFDATITQLAGDTEDETIVEGIGIVPGAPLVSDISGGVSNGYVVLGTAMPGSTVAARVEPFQPEDSGEPTASAREHVAQADESGGWEVNLGDLPPGKYTVSAVQAVDDLISERSAAATVDVVGLDARGTRAADPDDLAETGTSPAPFIAVAAILFTLGGSTLFWRRRRSTSPA</sequence>
<dbReference type="InterPro" id="IPR013783">
    <property type="entry name" value="Ig-like_fold"/>
</dbReference>
<dbReference type="Proteomes" id="UP000469185">
    <property type="component" value="Unassembled WGS sequence"/>
</dbReference>
<dbReference type="CDD" id="cd21112">
    <property type="entry name" value="alphaLP-like"/>
    <property type="match status" value="1"/>
</dbReference>
<dbReference type="InterPro" id="IPR018114">
    <property type="entry name" value="TRYPSIN_HIS"/>
</dbReference>
<feature type="compositionally biased region" description="Acidic residues" evidence="1">
    <location>
        <begin position="276"/>
        <end position="285"/>
    </location>
</feature>
<dbReference type="Gene3D" id="2.60.40.10">
    <property type="entry name" value="Immunoglobulins"/>
    <property type="match status" value="2"/>
</dbReference>
<feature type="region of interest" description="Disordered" evidence="1">
    <location>
        <begin position="169"/>
        <end position="188"/>
    </location>
</feature>
<proteinExistence type="predicted"/>
<dbReference type="GO" id="GO:0005975">
    <property type="term" value="P:carbohydrate metabolic process"/>
    <property type="evidence" value="ECO:0007669"/>
    <property type="project" value="UniProtKB-ARBA"/>
</dbReference>
<keyword evidence="2" id="KW-0472">Membrane</keyword>
<feature type="compositionally biased region" description="Basic and acidic residues" evidence="1">
    <location>
        <begin position="174"/>
        <end position="187"/>
    </location>
</feature>
<accession>A0A6N9YQN2</accession>